<proteinExistence type="predicted"/>
<gene>
    <name evidence="2" type="ORF">GQ651_07475</name>
</gene>
<protein>
    <recommendedName>
        <fullName evidence="4">Secreted protein</fullName>
    </recommendedName>
</protein>
<accession>A0A7C9IQG6</accession>
<dbReference type="AlphaFoldDB" id="A0A7C9IQG6"/>
<reference evidence="2 3" key="2">
    <citation type="submission" date="2020-03" db="EMBL/GenBank/DDBJ databases">
        <title>Kangsaoukella pontilimi gen. nov., sp. nov., a new member of the family Rhodobacteraceae isolated from a tidal mudflat.</title>
        <authorList>
            <person name="Kim I.S."/>
        </authorList>
    </citation>
    <scope>NUCLEOTIDE SEQUENCE [LARGE SCALE GENOMIC DNA]</scope>
    <source>
        <strain evidence="2 3">GH1-50</strain>
    </source>
</reference>
<sequence>MAPKRLLATAFLAALAPIAASAASYTFDLASETSIYDPAGDPGTFLNDYTLSITDGGLTGIFGGGYVTGLSYDGSDTVDGGTFQDADRLRRFNNGLGVCNVGECYSEDPVHSVDGASSNTRDYVELSFYSGGELVDVTLTALTFGWIGEWTWGGHDLGFEDTDGSFEILLDTMTGGDIGLGDQLAFSGTVTANLDSYLSRGSFNLADENLFDSVFGIMAGDMASWKLLAVTVDFTPPPPPPPPEIPLPGAIWLMLGALGGLAGLRRLRTA</sequence>
<evidence type="ECO:0008006" key="4">
    <source>
        <dbReference type="Google" id="ProtNLM"/>
    </source>
</evidence>
<feature type="chain" id="PRO_5028807960" description="Secreted protein" evidence="1">
    <location>
        <begin position="23"/>
        <end position="270"/>
    </location>
</feature>
<dbReference type="EMBL" id="WUPT01000001">
    <property type="protein sequence ID" value="MXQ07683.1"/>
    <property type="molecule type" value="Genomic_DNA"/>
</dbReference>
<organism evidence="2 3">
    <name type="scientific">Kangsaoukella pontilimi</name>
    <dbReference type="NCBI Taxonomy" id="2691042"/>
    <lineage>
        <taxon>Bacteria</taxon>
        <taxon>Pseudomonadati</taxon>
        <taxon>Pseudomonadota</taxon>
        <taxon>Alphaproteobacteria</taxon>
        <taxon>Rhodobacterales</taxon>
        <taxon>Paracoccaceae</taxon>
        <taxon>Kangsaoukella</taxon>
    </lineage>
</organism>
<name>A0A7C9IQG6_9RHOB</name>
<keyword evidence="1" id="KW-0732">Signal</keyword>
<evidence type="ECO:0000313" key="2">
    <source>
        <dbReference type="EMBL" id="MXQ07683.1"/>
    </source>
</evidence>
<dbReference type="Proteomes" id="UP000480350">
    <property type="component" value="Unassembled WGS sequence"/>
</dbReference>
<reference evidence="2 3" key="1">
    <citation type="submission" date="2019-12" db="EMBL/GenBank/DDBJ databases">
        <authorList>
            <person name="Lee S.D."/>
        </authorList>
    </citation>
    <scope>NUCLEOTIDE SEQUENCE [LARGE SCALE GENOMIC DNA]</scope>
    <source>
        <strain evidence="2 3">GH1-50</strain>
    </source>
</reference>
<dbReference type="RefSeq" id="WP_160763547.1">
    <property type="nucleotide sequence ID" value="NZ_WUPT01000001.1"/>
</dbReference>
<evidence type="ECO:0000256" key="1">
    <source>
        <dbReference type="SAM" id="SignalP"/>
    </source>
</evidence>
<keyword evidence="3" id="KW-1185">Reference proteome</keyword>
<evidence type="ECO:0000313" key="3">
    <source>
        <dbReference type="Proteomes" id="UP000480350"/>
    </source>
</evidence>
<comment type="caution">
    <text evidence="2">The sequence shown here is derived from an EMBL/GenBank/DDBJ whole genome shotgun (WGS) entry which is preliminary data.</text>
</comment>
<feature type="signal peptide" evidence="1">
    <location>
        <begin position="1"/>
        <end position="22"/>
    </location>
</feature>